<name>A0AAE8SYS0_9PEZI</name>
<dbReference type="PANTHER" id="PTHR46910:SF18">
    <property type="entry name" value="ZN(II)2CYS6 TRANSCRIPTION FACTOR (EUROFUNG)"/>
    <property type="match status" value="1"/>
</dbReference>
<dbReference type="GO" id="GO:0003700">
    <property type="term" value="F:DNA-binding transcription factor activity"/>
    <property type="evidence" value="ECO:0007669"/>
    <property type="project" value="InterPro"/>
</dbReference>
<organism evidence="3 4">
    <name type="scientific">Cephalotrichum gorgonifer</name>
    <dbReference type="NCBI Taxonomy" id="2041049"/>
    <lineage>
        <taxon>Eukaryota</taxon>
        <taxon>Fungi</taxon>
        <taxon>Dikarya</taxon>
        <taxon>Ascomycota</taxon>
        <taxon>Pezizomycotina</taxon>
        <taxon>Sordariomycetes</taxon>
        <taxon>Hypocreomycetidae</taxon>
        <taxon>Microascales</taxon>
        <taxon>Microascaceae</taxon>
        <taxon>Cephalotrichum</taxon>
    </lineage>
</organism>
<protein>
    <submittedName>
        <fullName evidence="3">Related to C6 transcription factor</fullName>
    </submittedName>
</protein>
<dbReference type="Pfam" id="PF04082">
    <property type="entry name" value="Fungal_trans"/>
    <property type="match status" value="1"/>
</dbReference>
<dbReference type="CDD" id="cd12148">
    <property type="entry name" value="fungal_TF_MHR"/>
    <property type="match status" value="1"/>
</dbReference>
<dbReference type="PANTHER" id="PTHR46910">
    <property type="entry name" value="TRANSCRIPTION FACTOR PDR1"/>
    <property type="match status" value="1"/>
</dbReference>
<evidence type="ECO:0000313" key="3">
    <source>
        <dbReference type="EMBL" id="SPO06181.1"/>
    </source>
</evidence>
<accession>A0AAE8SYS0</accession>
<feature type="domain" description="Xylanolytic transcriptional activator regulatory" evidence="2">
    <location>
        <begin position="48"/>
        <end position="148"/>
    </location>
</feature>
<evidence type="ECO:0000259" key="2">
    <source>
        <dbReference type="Pfam" id="PF04082"/>
    </source>
</evidence>
<keyword evidence="4" id="KW-1185">Reference proteome</keyword>
<dbReference type="GO" id="GO:0008270">
    <property type="term" value="F:zinc ion binding"/>
    <property type="evidence" value="ECO:0007669"/>
    <property type="project" value="InterPro"/>
</dbReference>
<dbReference type="Proteomes" id="UP001187682">
    <property type="component" value="Unassembled WGS sequence"/>
</dbReference>
<dbReference type="InterPro" id="IPR007219">
    <property type="entry name" value="XnlR_reg_dom"/>
</dbReference>
<keyword evidence="1" id="KW-0539">Nucleus</keyword>
<dbReference type="GO" id="GO:0003677">
    <property type="term" value="F:DNA binding"/>
    <property type="evidence" value="ECO:0007669"/>
    <property type="project" value="InterPro"/>
</dbReference>
<dbReference type="EMBL" id="ONZQ02000015">
    <property type="protein sequence ID" value="SPO06181.1"/>
    <property type="molecule type" value="Genomic_DNA"/>
</dbReference>
<evidence type="ECO:0000313" key="4">
    <source>
        <dbReference type="Proteomes" id="UP001187682"/>
    </source>
</evidence>
<sequence>MAACALATARVRDGALITPQGRRPDLLRIPPEDFFAAAEDALPPNLLEVYDFNYVRGCALMALASIQDGRIDHMRKYLGHYFTIMAIRQWHYEANWPAELSPVEKEERRRLYWSIYTLDIYTAIVWNGAFHFQEAHSRVEYPRGTTSSQSSDTDWIIGWNFTTDLYRILEHAVTRLRTRHSKFNLFADGVPSGPINNSAILKKVDSLYSALPPSFKELKPAIGNLDTDIYGFQAANIQATLALLRMVFLSLEGDADLEKKCAVASDVLETFHHVPKAFQRAISTPLIYHIASIGNILGSVMEGPLSEASYQRVRGVLVSMASLLESLEDFLSRRAGAGRSLRDLVGAIDGYMESRRGIGQDSQVPIRLAGPEVTGIEAGGIDEFSDLFQIPDELLQDWNWSSMLLSDVQHPLV</sequence>
<evidence type="ECO:0000256" key="1">
    <source>
        <dbReference type="ARBA" id="ARBA00023242"/>
    </source>
</evidence>
<dbReference type="GO" id="GO:0006351">
    <property type="term" value="P:DNA-templated transcription"/>
    <property type="evidence" value="ECO:0007669"/>
    <property type="project" value="InterPro"/>
</dbReference>
<dbReference type="AlphaFoldDB" id="A0AAE8SYS0"/>
<comment type="caution">
    <text evidence="3">The sequence shown here is derived from an EMBL/GenBank/DDBJ whole genome shotgun (WGS) entry which is preliminary data.</text>
</comment>
<dbReference type="InterPro" id="IPR050987">
    <property type="entry name" value="AtrR-like"/>
</dbReference>
<reference evidence="3" key="1">
    <citation type="submission" date="2018-03" db="EMBL/GenBank/DDBJ databases">
        <authorList>
            <person name="Guldener U."/>
        </authorList>
    </citation>
    <scope>NUCLEOTIDE SEQUENCE</scope>
</reference>
<proteinExistence type="predicted"/>
<gene>
    <name evidence="3" type="ORF">DNG_08870</name>
</gene>